<proteinExistence type="predicted"/>
<feature type="region of interest" description="Disordered" evidence="1">
    <location>
        <begin position="1"/>
        <end position="28"/>
    </location>
</feature>
<dbReference type="RefSeq" id="XP_027612578.1">
    <property type="nucleotide sequence ID" value="XM_027756777.1"/>
</dbReference>
<dbReference type="AlphaFoldDB" id="A0A401GHS7"/>
<reference evidence="3 4" key="1">
    <citation type="journal article" date="2018" name="Sci. Rep.">
        <title>Genome sequence of the cauliflower mushroom Sparassis crispa (Hanabiratake) and its association with beneficial usage.</title>
        <authorList>
            <person name="Kiyama R."/>
            <person name="Furutani Y."/>
            <person name="Kawaguchi K."/>
            <person name="Nakanishi T."/>
        </authorList>
    </citation>
    <scope>NUCLEOTIDE SEQUENCE [LARGE SCALE GENOMIC DNA]</scope>
</reference>
<dbReference type="InterPro" id="IPR013922">
    <property type="entry name" value="Cyclin_PHO80-like"/>
</dbReference>
<dbReference type="GO" id="GO:0000307">
    <property type="term" value="C:cyclin-dependent protein kinase holoenzyme complex"/>
    <property type="evidence" value="ECO:0007669"/>
    <property type="project" value="TreeGrafter"/>
</dbReference>
<dbReference type="EMBL" id="BFAD01000004">
    <property type="protein sequence ID" value="GBE81665.1"/>
    <property type="molecule type" value="Genomic_DNA"/>
</dbReference>
<protein>
    <recommendedName>
        <fullName evidence="2">Cyclin N-terminal domain-containing protein</fullName>
    </recommendedName>
</protein>
<dbReference type="Pfam" id="PF00134">
    <property type="entry name" value="Cyclin_N"/>
    <property type="match status" value="1"/>
</dbReference>
<feature type="compositionally biased region" description="Polar residues" evidence="1">
    <location>
        <begin position="739"/>
        <end position="751"/>
    </location>
</feature>
<dbReference type="GO" id="GO:0005634">
    <property type="term" value="C:nucleus"/>
    <property type="evidence" value="ECO:0007669"/>
    <property type="project" value="TreeGrafter"/>
</dbReference>
<dbReference type="InterPro" id="IPR006671">
    <property type="entry name" value="Cyclin_N"/>
</dbReference>
<feature type="region of interest" description="Disordered" evidence="1">
    <location>
        <begin position="722"/>
        <end position="751"/>
    </location>
</feature>
<gene>
    <name evidence="3" type="ORF">SCP_0400360</name>
</gene>
<comment type="caution">
    <text evidence="3">The sequence shown here is derived from an EMBL/GenBank/DDBJ whole genome shotgun (WGS) entry which is preliminary data.</text>
</comment>
<evidence type="ECO:0000313" key="4">
    <source>
        <dbReference type="Proteomes" id="UP000287166"/>
    </source>
</evidence>
<dbReference type="GeneID" id="38778582"/>
<feature type="region of interest" description="Disordered" evidence="1">
    <location>
        <begin position="614"/>
        <end position="660"/>
    </location>
</feature>
<dbReference type="PANTHER" id="PTHR15615:SF10">
    <property type="entry name" value="PHO85 CYCLIN-2-RELATED"/>
    <property type="match status" value="1"/>
</dbReference>
<feature type="compositionally biased region" description="Acidic residues" evidence="1">
    <location>
        <begin position="639"/>
        <end position="649"/>
    </location>
</feature>
<dbReference type="Proteomes" id="UP000287166">
    <property type="component" value="Unassembled WGS sequence"/>
</dbReference>
<accession>A0A401GHS7</accession>
<dbReference type="PANTHER" id="PTHR15615">
    <property type="match status" value="1"/>
</dbReference>
<dbReference type="OrthoDB" id="10250320at2759"/>
<dbReference type="InParanoid" id="A0A401GHS7"/>
<evidence type="ECO:0000259" key="2">
    <source>
        <dbReference type="Pfam" id="PF00134"/>
    </source>
</evidence>
<dbReference type="GO" id="GO:0016538">
    <property type="term" value="F:cyclin-dependent protein serine/threonine kinase regulator activity"/>
    <property type="evidence" value="ECO:0007669"/>
    <property type="project" value="TreeGrafter"/>
</dbReference>
<organism evidence="3 4">
    <name type="scientific">Sparassis crispa</name>
    <dbReference type="NCBI Taxonomy" id="139825"/>
    <lineage>
        <taxon>Eukaryota</taxon>
        <taxon>Fungi</taxon>
        <taxon>Dikarya</taxon>
        <taxon>Basidiomycota</taxon>
        <taxon>Agaricomycotina</taxon>
        <taxon>Agaricomycetes</taxon>
        <taxon>Polyporales</taxon>
        <taxon>Sparassidaceae</taxon>
        <taxon>Sparassis</taxon>
    </lineage>
</organism>
<evidence type="ECO:0000256" key="1">
    <source>
        <dbReference type="SAM" id="MobiDB-lite"/>
    </source>
</evidence>
<evidence type="ECO:0000313" key="3">
    <source>
        <dbReference type="EMBL" id="GBE81665.1"/>
    </source>
</evidence>
<dbReference type="GO" id="GO:0019901">
    <property type="term" value="F:protein kinase binding"/>
    <property type="evidence" value="ECO:0007669"/>
    <property type="project" value="InterPro"/>
</dbReference>
<dbReference type="CDD" id="cd20557">
    <property type="entry name" value="CYCLIN_ScPCL1-like"/>
    <property type="match status" value="1"/>
</dbReference>
<sequence>MFEFSDPVASNFSGSRPSGERHAATRENATEQGHRFLAMFSGGVVAGAVAQSAAPSSYTVFCGKYLLRASPRCPSVPCISPRPGAAHSRECGPEASNFSGSRPSGERHAATRENLSSAQAPIPRDVRWRSGCGRGGAKRRPISIHRPLTYLVQASPSARLCRVYHHKTALLLMASVVLRLPIFLDRGPAASVTRPGRCVRGGGASSSARASRAYHHDPVLAALCRECGPVASNFSGSRPSGERHHASMGEVTAGRVLACAGRHRCVQTAARSAASRPPVIFLSVAYLAWMNAAALLELLRRASRTWWVPFLKPPNLRDRGPAASVTALEEGTHRFHPRLLVDCVHGVVILAAAGFVQREVRRGTSVGRALLPSWIVICRGAAAPSFLRDSESATCSARSSMLKASAEAAHRTPAVHTASCAPARPGMSKDGGQRAEVACFATTGTPPSYVDGPHLLAGTGGARLFTTPSTAQHAPVETVDYALGRASSSRGRSLSRHTEHTKFTRFVTDVIAKAEVPVPVLLTTLVYVHRAKPHIQIALEQWACERVFLGALIVANKYLNDSTLKNVHWALCTGVFGKRDIGRIEREFLDVLDFELGVSEADLLAHHSALVGAHPHHHHHHHHIRVREPSRSRWSDNSSETDVDMDSESSFETSSGPRTPAHAHVAVYPVKASLSHSPSPSHPQRDAVQIHPQVSTALSLFHGLPLPSFSLPRAKSMFSHSTAVSRPGPAATGCRPHQSFGTRPITTQVMA</sequence>
<feature type="domain" description="Cyclin N-terminal" evidence="2">
    <location>
        <begin position="502"/>
        <end position="596"/>
    </location>
</feature>
<keyword evidence="4" id="KW-1185">Reference proteome</keyword>
<dbReference type="Gene3D" id="1.10.472.10">
    <property type="entry name" value="Cyclin-like"/>
    <property type="match status" value="1"/>
</dbReference>
<name>A0A401GHS7_9APHY</name>
<dbReference type="InterPro" id="IPR036915">
    <property type="entry name" value="Cyclin-like_sf"/>
</dbReference>
<feature type="compositionally biased region" description="Basic and acidic residues" evidence="1">
    <location>
        <begin position="18"/>
        <end position="28"/>
    </location>
</feature>
<feature type="compositionally biased region" description="Basic residues" evidence="1">
    <location>
        <begin position="614"/>
        <end position="625"/>
    </location>
</feature>
<dbReference type="STRING" id="139825.A0A401GHS7"/>
<dbReference type="SUPFAM" id="SSF47954">
    <property type="entry name" value="Cyclin-like"/>
    <property type="match status" value="1"/>
</dbReference>
<feature type="region of interest" description="Disordered" evidence="1">
    <location>
        <begin position="84"/>
        <end position="120"/>
    </location>
</feature>